<dbReference type="Proteomes" id="UP000182932">
    <property type="component" value="Unassembled WGS sequence"/>
</dbReference>
<gene>
    <name evidence="1" type="ORF">SAMN04487940_104157</name>
</gene>
<evidence type="ECO:0000313" key="1">
    <source>
        <dbReference type="EMBL" id="SEJ24099.1"/>
    </source>
</evidence>
<dbReference type="AlphaFoldDB" id="A0A975ZMW3"/>
<dbReference type="GeneID" id="80817847"/>
<dbReference type="RefSeq" id="WP_048533247.1">
    <property type="nucleotide sequence ID" value="NZ_FNYY01000004.1"/>
</dbReference>
<evidence type="ECO:0000313" key="2">
    <source>
        <dbReference type="Proteomes" id="UP000182932"/>
    </source>
</evidence>
<reference evidence="1 2" key="1">
    <citation type="submission" date="2016-10" db="EMBL/GenBank/DDBJ databases">
        <authorList>
            <person name="Varghese N."/>
            <person name="Submissions S."/>
        </authorList>
    </citation>
    <scope>NUCLEOTIDE SEQUENCE [LARGE SCALE GENOMIC DNA]</scope>
    <source>
        <strain evidence="1 2">FF3</strain>
    </source>
</reference>
<dbReference type="EMBL" id="FNYY01000004">
    <property type="protein sequence ID" value="SEJ24099.1"/>
    <property type="molecule type" value="Genomic_DNA"/>
</dbReference>
<keyword evidence="2" id="KW-1185">Reference proteome</keyword>
<sequence>MPKYIFAYHGGGMPETEEEGKRVMAAWGAWMESMGDKLVDGGNPVGMSSTLTADGLSDGGGANPLSGYTIVEAESVEAAAEMGKGCPILEGGSGTIEIAPLIDM</sequence>
<comment type="caution">
    <text evidence="1">The sequence shown here is derived from an EMBL/GenBank/DDBJ whole genome shotgun (WGS) entry which is preliminary data.</text>
</comment>
<protein>
    <submittedName>
        <fullName evidence="1">Uncharacterized conserved protein</fullName>
    </submittedName>
</protein>
<dbReference type="SUPFAM" id="SSF54909">
    <property type="entry name" value="Dimeric alpha+beta barrel"/>
    <property type="match status" value="1"/>
</dbReference>
<organism evidence="1 2">
    <name type="scientific">Marinovum algicola</name>
    <dbReference type="NCBI Taxonomy" id="42444"/>
    <lineage>
        <taxon>Bacteria</taxon>
        <taxon>Pseudomonadati</taxon>
        <taxon>Pseudomonadota</taxon>
        <taxon>Alphaproteobacteria</taxon>
        <taxon>Rhodobacterales</taxon>
        <taxon>Roseobacteraceae</taxon>
        <taxon>Marinovum</taxon>
    </lineage>
</organism>
<accession>A0A975ZMW3</accession>
<dbReference type="InterPro" id="IPR011008">
    <property type="entry name" value="Dimeric_a/b-barrel"/>
</dbReference>
<dbReference type="Gene3D" id="3.30.70.1060">
    <property type="entry name" value="Dimeric alpha+beta barrel"/>
    <property type="match status" value="1"/>
</dbReference>
<proteinExistence type="predicted"/>
<name>A0A975ZMW3_9RHOB</name>